<dbReference type="EMBL" id="JAVRQU010000014">
    <property type="protein sequence ID" value="KAK5695557.1"/>
    <property type="molecule type" value="Genomic_DNA"/>
</dbReference>
<accession>A0AAN7W1B0</accession>
<keyword evidence="1" id="KW-0472">Membrane</keyword>
<feature type="transmembrane region" description="Helical" evidence="1">
    <location>
        <begin position="514"/>
        <end position="537"/>
    </location>
</feature>
<feature type="transmembrane region" description="Helical" evidence="1">
    <location>
        <begin position="150"/>
        <end position="170"/>
    </location>
</feature>
<evidence type="ECO:0000256" key="1">
    <source>
        <dbReference type="SAM" id="Phobius"/>
    </source>
</evidence>
<evidence type="ECO:0000313" key="2">
    <source>
        <dbReference type="EMBL" id="KAK5695557.1"/>
    </source>
</evidence>
<reference evidence="2" key="1">
    <citation type="submission" date="2023-08" db="EMBL/GenBank/DDBJ databases">
        <title>Black Yeasts Isolated from many extreme environments.</title>
        <authorList>
            <person name="Coleine C."/>
            <person name="Stajich J.E."/>
            <person name="Selbmann L."/>
        </authorList>
    </citation>
    <scope>NUCLEOTIDE SEQUENCE</scope>
    <source>
        <strain evidence="2">CCFEE 5810</strain>
    </source>
</reference>
<keyword evidence="1" id="KW-1133">Transmembrane helix</keyword>
<dbReference type="Proteomes" id="UP001310594">
    <property type="component" value="Unassembled WGS sequence"/>
</dbReference>
<feature type="transmembrane region" description="Helical" evidence="1">
    <location>
        <begin position="66"/>
        <end position="85"/>
    </location>
</feature>
<feature type="transmembrane region" description="Helical" evidence="1">
    <location>
        <begin position="543"/>
        <end position="562"/>
    </location>
</feature>
<keyword evidence="1" id="KW-0812">Transmembrane</keyword>
<protein>
    <submittedName>
        <fullName evidence="2">Uncharacterized protein</fullName>
    </submittedName>
</protein>
<dbReference type="AlphaFoldDB" id="A0AAN7W1B0"/>
<comment type="caution">
    <text evidence="2">The sequence shown here is derived from an EMBL/GenBank/DDBJ whole genome shotgun (WGS) entry which is preliminary data.</text>
</comment>
<name>A0AAN7W1B0_9PEZI</name>
<organism evidence="2 3">
    <name type="scientific">Elasticomyces elasticus</name>
    <dbReference type="NCBI Taxonomy" id="574655"/>
    <lineage>
        <taxon>Eukaryota</taxon>
        <taxon>Fungi</taxon>
        <taxon>Dikarya</taxon>
        <taxon>Ascomycota</taxon>
        <taxon>Pezizomycotina</taxon>
        <taxon>Dothideomycetes</taxon>
        <taxon>Dothideomycetidae</taxon>
        <taxon>Mycosphaerellales</taxon>
        <taxon>Teratosphaeriaceae</taxon>
        <taxon>Elasticomyces</taxon>
    </lineage>
</organism>
<sequence>MDIAMNAIRRTTFARLKSEDSSTLHHKLVSDPATATHDTPEINVEDADAEALGIEDTKAIWHPLDGAALVLAVACCIVAICVVKIDSLAWRLGSTQQIVVVGLMISIMNLCLGYVAPFLCIQWEVRHGRTTLQNLDALLKKTAFGPQMDFGWRAVMLFFMLLPLGLSLAYKQFFNDGASIIHWKVDENFGMYPPPGWRHTTGTSLMYNASLPFIQTSWANHSLPNSATAYGFNTLVLNETATAMLDAPAPSFVTDVQSKLNFGETQNVTTNVYAVLSVYNISVDAHRHETNESDFWSYYVDQGSVVASDTLNGWSIGRLGNWDVQQNRDQSWMFLAVFPTPSGTHNLTTFIPYARMYSFSRVPCDGTWSITTGGVHLVEGTCYTEPGTASHDPDYTDIYQYILTNSQLALFQGYSDILGETLGRLKDVPNEPTSHIWGETTFTTMAASMLWSRLAAVEGPGYPHRNFTYRVPNVGGASDEPYDDVTATPEEAGLRYRRSVKISSSRLSLRRSGLLYMICAIQPLILLALLVLSRVLYTTPVDRRFGIIALLAGVHLTGLDVLHGAAFSGSLRATVPLAIEIEDTGLQKGRVRYSVGAHPRNSVDAVRPDWSYG</sequence>
<evidence type="ECO:0000313" key="3">
    <source>
        <dbReference type="Proteomes" id="UP001310594"/>
    </source>
</evidence>
<feature type="transmembrane region" description="Helical" evidence="1">
    <location>
        <begin position="97"/>
        <end position="116"/>
    </location>
</feature>
<proteinExistence type="predicted"/>
<gene>
    <name evidence="2" type="ORF">LTR97_009067</name>
</gene>